<reference evidence="2" key="1">
    <citation type="journal article" date="2023" name="IScience">
        <title>Live-bearing cockroach genome reveals convergent evolutionary mechanisms linked to viviparity in insects and beyond.</title>
        <authorList>
            <person name="Fouks B."/>
            <person name="Harrison M.C."/>
            <person name="Mikhailova A.A."/>
            <person name="Marchal E."/>
            <person name="English S."/>
            <person name="Carruthers M."/>
            <person name="Jennings E.C."/>
            <person name="Chiamaka E.L."/>
            <person name="Frigard R.A."/>
            <person name="Pippel M."/>
            <person name="Attardo G.M."/>
            <person name="Benoit J.B."/>
            <person name="Bornberg-Bauer E."/>
            <person name="Tobe S.S."/>
        </authorList>
    </citation>
    <scope>NUCLEOTIDE SEQUENCE</scope>
    <source>
        <strain evidence="2">Stay&amp;Tobe</strain>
    </source>
</reference>
<proteinExistence type="predicted"/>
<dbReference type="SUPFAM" id="SSF48452">
    <property type="entry name" value="TPR-like"/>
    <property type="match status" value="1"/>
</dbReference>
<dbReference type="AlphaFoldDB" id="A0AAD7ZVX5"/>
<dbReference type="Gene3D" id="1.25.40.10">
    <property type="entry name" value="Tetratricopeptide repeat domain"/>
    <property type="match status" value="2"/>
</dbReference>
<dbReference type="PROSITE" id="PS50005">
    <property type="entry name" value="TPR"/>
    <property type="match status" value="1"/>
</dbReference>
<organism evidence="2 3">
    <name type="scientific">Diploptera punctata</name>
    <name type="common">Pacific beetle cockroach</name>
    <dbReference type="NCBI Taxonomy" id="6984"/>
    <lineage>
        <taxon>Eukaryota</taxon>
        <taxon>Metazoa</taxon>
        <taxon>Ecdysozoa</taxon>
        <taxon>Arthropoda</taxon>
        <taxon>Hexapoda</taxon>
        <taxon>Insecta</taxon>
        <taxon>Pterygota</taxon>
        <taxon>Neoptera</taxon>
        <taxon>Polyneoptera</taxon>
        <taxon>Dictyoptera</taxon>
        <taxon>Blattodea</taxon>
        <taxon>Blaberoidea</taxon>
        <taxon>Blaberidae</taxon>
        <taxon>Diplopterinae</taxon>
        <taxon>Diploptera</taxon>
    </lineage>
</organism>
<name>A0AAD7ZVX5_DIPPU</name>
<dbReference type="Proteomes" id="UP001233999">
    <property type="component" value="Unassembled WGS sequence"/>
</dbReference>
<dbReference type="GO" id="GO:0030008">
    <property type="term" value="C:TRAPP complex"/>
    <property type="evidence" value="ECO:0007669"/>
    <property type="project" value="TreeGrafter"/>
</dbReference>
<sequence>AGCFRAAINLTGRLLTIYGQGAGRAGHPSKHTVHSIQLWFTRLALHVKLRSFSLAEVESEPFGDLDRPDLYFQFYPELYGGRMGSLVPFAFRLLVAELPQYLTKHQEALNRLHTLLATVRKIIRNLENGLCEDGSPAELSAADRSESKKLWTSREARVLHSIVNCALYQKDYSLAVEVLELLLNSRDWGNHHKRALQSALGRVYLQLGDVTAAEKNFSIARDLKHQQTTQSGSSVASDLRDLIDRGLMAVAQNAFQEAYDCFQKASALDPANIMLLNNMGVCLLYLGRLKDALNLLEGAVNNNPIQGLHESLLLNVCTLYELESSYSNQKKLDMLRLLSQYKGDGVCVACLKLQM</sequence>
<dbReference type="InterPro" id="IPR019734">
    <property type="entry name" value="TPR_rpt"/>
</dbReference>
<keyword evidence="3" id="KW-1185">Reference proteome</keyword>
<dbReference type="SMART" id="SM00028">
    <property type="entry name" value="TPR"/>
    <property type="match status" value="3"/>
</dbReference>
<dbReference type="InterPro" id="IPR011990">
    <property type="entry name" value="TPR-like_helical_dom_sf"/>
</dbReference>
<evidence type="ECO:0000313" key="2">
    <source>
        <dbReference type="EMBL" id="KAJ9587885.1"/>
    </source>
</evidence>
<feature type="repeat" description="TPR" evidence="1">
    <location>
        <begin position="239"/>
        <end position="272"/>
    </location>
</feature>
<feature type="non-terminal residue" evidence="2">
    <location>
        <position position="1"/>
    </location>
</feature>
<evidence type="ECO:0000256" key="1">
    <source>
        <dbReference type="PROSITE-ProRule" id="PRU00339"/>
    </source>
</evidence>
<dbReference type="Pfam" id="PF14559">
    <property type="entry name" value="TPR_19"/>
    <property type="match status" value="1"/>
</dbReference>
<keyword evidence="1" id="KW-0802">TPR repeat</keyword>
<evidence type="ECO:0008006" key="4">
    <source>
        <dbReference type="Google" id="ProtNLM"/>
    </source>
</evidence>
<accession>A0AAD7ZVX5</accession>
<dbReference type="GO" id="GO:0005794">
    <property type="term" value="C:Golgi apparatus"/>
    <property type="evidence" value="ECO:0007669"/>
    <property type="project" value="TreeGrafter"/>
</dbReference>
<gene>
    <name evidence="2" type="ORF">L9F63_018666</name>
</gene>
<evidence type="ECO:0000313" key="3">
    <source>
        <dbReference type="Proteomes" id="UP001233999"/>
    </source>
</evidence>
<protein>
    <recommendedName>
        <fullName evidence="4">Trafficking protein particle complex subunit 12</fullName>
    </recommendedName>
</protein>
<dbReference type="PANTHER" id="PTHR21581">
    <property type="entry name" value="D-ALANYL-D-ALANINE CARBOXYPEPTIDASE"/>
    <property type="match status" value="1"/>
</dbReference>
<dbReference type="EMBL" id="JASPKZ010006054">
    <property type="protein sequence ID" value="KAJ9587885.1"/>
    <property type="molecule type" value="Genomic_DNA"/>
</dbReference>
<dbReference type="PANTHER" id="PTHR21581:SF6">
    <property type="entry name" value="TRAFFICKING PROTEIN PARTICLE COMPLEX SUBUNIT 12"/>
    <property type="match status" value="1"/>
</dbReference>
<reference evidence="2" key="2">
    <citation type="submission" date="2023-05" db="EMBL/GenBank/DDBJ databases">
        <authorList>
            <person name="Fouks B."/>
        </authorList>
    </citation>
    <scope>NUCLEOTIDE SEQUENCE</scope>
    <source>
        <strain evidence="2">Stay&amp;Tobe</strain>
        <tissue evidence="2">Testes</tissue>
    </source>
</reference>
<comment type="caution">
    <text evidence="2">The sequence shown here is derived from an EMBL/GenBank/DDBJ whole genome shotgun (WGS) entry which is preliminary data.</text>
</comment>